<organism evidence="7 8">
    <name type="scientific">Marispirochaeta aestuarii</name>
    <dbReference type="NCBI Taxonomy" id="1963862"/>
    <lineage>
        <taxon>Bacteria</taxon>
        <taxon>Pseudomonadati</taxon>
        <taxon>Spirochaetota</taxon>
        <taxon>Spirochaetia</taxon>
        <taxon>Spirochaetales</taxon>
        <taxon>Spirochaetaceae</taxon>
        <taxon>Marispirochaeta</taxon>
    </lineage>
</organism>
<comment type="cofactor">
    <cofactor evidence="1">
        <name>FAD</name>
        <dbReference type="ChEBI" id="CHEBI:57692"/>
    </cofactor>
</comment>
<dbReference type="NCBIfam" id="TIGR01813">
    <property type="entry name" value="flavo_cyto_c"/>
    <property type="match status" value="1"/>
</dbReference>
<keyword evidence="4 5" id="KW-0560">Oxidoreductase</keyword>
<gene>
    <name evidence="7" type="ORF">B4O97_09985</name>
</gene>
<dbReference type="GO" id="GO:0008202">
    <property type="term" value="P:steroid metabolic process"/>
    <property type="evidence" value="ECO:0007669"/>
    <property type="project" value="UniProtKB-ARBA"/>
</dbReference>
<evidence type="ECO:0000256" key="2">
    <source>
        <dbReference type="ARBA" id="ARBA00022630"/>
    </source>
</evidence>
<dbReference type="RefSeq" id="WP_083050505.1">
    <property type="nucleotide sequence ID" value="NZ_MWQY01000010.1"/>
</dbReference>
<evidence type="ECO:0000313" key="8">
    <source>
        <dbReference type="Proteomes" id="UP000192343"/>
    </source>
</evidence>
<dbReference type="InterPro" id="IPR010960">
    <property type="entry name" value="Flavocytochrome_c"/>
</dbReference>
<dbReference type="SUPFAM" id="SSF56425">
    <property type="entry name" value="Succinate dehydrogenase/fumarate reductase flavoprotein, catalytic domain"/>
    <property type="match status" value="1"/>
</dbReference>
<dbReference type="InterPro" id="IPR027477">
    <property type="entry name" value="Succ_DH/fumarate_Rdtase_cat_sf"/>
</dbReference>
<dbReference type="InterPro" id="IPR050315">
    <property type="entry name" value="FAD-oxidoreductase_2"/>
</dbReference>
<dbReference type="Pfam" id="PF00890">
    <property type="entry name" value="FAD_binding_2"/>
    <property type="match status" value="1"/>
</dbReference>
<keyword evidence="2 5" id="KW-0285">Flavoprotein</keyword>
<evidence type="ECO:0000313" key="7">
    <source>
        <dbReference type="EMBL" id="ORC35058.1"/>
    </source>
</evidence>
<dbReference type="EMBL" id="MWQY01000010">
    <property type="protein sequence ID" value="ORC35058.1"/>
    <property type="molecule type" value="Genomic_DNA"/>
</dbReference>
<proteinExistence type="inferred from homology"/>
<keyword evidence="3 5" id="KW-0274">FAD</keyword>
<keyword evidence="8" id="KW-1185">Reference proteome</keyword>
<dbReference type="Proteomes" id="UP000192343">
    <property type="component" value="Unassembled WGS sequence"/>
</dbReference>
<sequence>MQNMLFKRILLFVMVIIPFALMSCQKGTEAEVSGGSEYDVIVVGAGLAGLTSSISAAENGAEVLLLEKLAFPGGNTVLSTGIFYLGATSLQKELGIEDTPDAFYEEAMRVSGDKRDPMQTRMMADKGGEVFDWLVNHGVVFDDKVTPVMGSAFARAHQVTPSSSAMITALVESARELGVEIMFETPAAELLSDESGQVKGVRALDADGREHNFSAKSVVLAAGGFGADPDRLAEYTPEAEGVIYAGSPGTTGEMHAEALKLGAATIDLDVPWLTPTVEVNKKLLITSLVLSKGAIIVDSQGERFTNETKPYTEVSMVLIEKGEPSYYEVFDSQVKESVYKVPEYIDMGMVIEAASIEELADKMGVPVENLTGTIDRFNQVIRGEKEDEFGRDIYVKELAKAPFYFIEVKPGTIMTPGGLKIDEKCQVVKEDGSVIPGLYATGETTGGYRAYGYRGGDSLTHAAVTGKVAGRYAAE</sequence>
<dbReference type="STRING" id="1963862.B4O97_09985"/>
<dbReference type="PANTHER" id="PTHR43400:SF10">
    <property type="entry name" value="3-OXOSTEROID 1-DEHYDROGENASE"/>
    <property type="match status" value="1"/>
</dbReference>
<evidence type="ECO:0000256" key="5">
    <source>
        <dbReference type="RuleBase" id="RU366062"/>
    </source>
</evidence>
<dbReference type="Gene3D" id="3.90.700.10">
    <property type="entry name" value="Succinate dehydrogenase/fumarate reductase flavoprotein, catalytic domain"/>
    <property type="match status" value="1"/>
</dbReference>
<evidence type="ECO:0000256" key="3">
    <source>
        <dbReference type="ARBA" id="ARBA00022827"/>
    </source>
</evidence>
<accession>A0A1Y1RYN7</accession>
<protein>
    <recommendedName>
        <fullName evidence="6">FAD-dependent oxidoreductase 2 FAD-binding domain-containing protein</fullName>
    </recommendedName>
</protein>
<comment type="caution">
    <text evidence="7">The sequence shown here is derived from an EMBL/GenBank/DDBJ whole genome shotgun (WGS) entry which is preliminary data.</text>
</comment>
<evidence type="ECO:0000256" key="1">
    <source>
        <dbReference type="ARBA" id="ARBA00001974"/>
    </source>
</evidence>
<feature type="domain" description="FAD-dependent oxidoreductase 2 FAD-binding" evidence="6">
    <location>
        <begin position="39"/>
        <end position="458"/>
    </location>
</feature>
<name>A0A1Y1RYN7_9SPIO</name>
<dbReference type="OrthoDB" id="311713at2"/>
<dbReference type="GO" id="GO:0010181">
    <property type="term" value="F:FMN binding"/>
    <property type="evidence" value="ECO:0007669"/>
    <property type="project" value="InterPro"/>
</dbReference>
<dbReference type="SUPFAM" id="SSF51905">
    <property type="entry name" value="FAD/NAD(P)-binding domain"/>
    <property type="match status" value="1"/>
</dbReference>
<dbReference type="PROSITE" id="PS51257">
    <property type="entry name" value="PROKAR_LIPOPROTEIN"/>
    <property type="match status" value="1"/>
</dbReference>
<dbReference type="GO" id="GO:0016491">
    <property type="term" value="F:oxidoreductase activity"/>
    <property type="evidence" value="ECO:0007669"/>
    <property type="project" value="UniProtKB-KW"/>
</dbReference>
<dbReference type="InterPro" id="IPR036188">
    <property type="entry name" value="FAD/NAD-bd_sf"/>
</dbReference>
<evidence type="ECO:0000259" key="6">
    <source>
        <dbReference type="Pfam" id="PF00890"/>
    </source>
</evidence>
<evidence type="ECO:0000256" key="4">
    <source>
        <dbReference type="ARBA" id="ARBA00023002"/>
    </source>
</evidence>
<reference evidence="7 8" key="1">
    <citation type="submission" date="2017-03" db="EMBL/GenBank/DDBJ databases">
        <title>Draft Genome sequence of Marispirochaeta sp. strain JC444.</title>
        <authorList>
            <person name="Shivani Y."/>
            <person name="Subhash Y."/>
            <person name="Sasikala C."/>
            <person name="Ramana C."/>
        </authorList>
    </citation>
    <scope>NUCLEOTIDE SEQUENCE [LARGE SCALE GENOMIC DNA]</scope>
    <source>
        <strain evidence="7 8">JC444</strain>
    </source>
</reference>
<comment type="similarity">
    <text evidence="5">Belongs to the FAD-dependent oxidoreductase 2 family. FRD/SDH subfamily.</text>
</comment>
<dbReference type="Gene3D" id="3.50.50.60">
    <property type="entry name" value="FAD/NAD(P)-binding domain"/>
    <property type="match status" value="1"/>
</dbReference>
<dbReference type="PANTHER" id="PTHR43400">
    <property type="entry name" value="FUMARATE REDUCTASE"/>
    <property type="match status" value="1"/>
</dbReference>
<dbReference type="InterPro" id="IPR003953">
    <property type="entry name" value="FAD-dep_OxRdtase_2_FAD-bd"/>
</dbReference>
<dbReference type="AlphaFoldDB" id="A0A1Y1RYN7"/>